<accession>A0A836B7M6</accession>
<evidence type="ECO:0000313" key="6">
    <source>
        <dbReference type="Proteomes" id="UP000613740"/>
    </source>
</evidence>
<dbReference type="AlphaFoldDB" id="A0A836B7M6"/>
<dbReference type="GO" id="GO:0005524">
    <property type="term" value="F:ATP binding"/>
    <property type="evidence" value="ECO:0007669"/>
    <property type="project" value="UniProtKB-KW"/>
</dbReference>
<evidence type="ECO:0000256" key="1">
    <source>
        <dbReference type="ARBA" id="ARBA00022741"/>
    </source>
</evidence>
<sequence length="911" mass="92941">MRKTGFLDRDGNYCRRLLDVRSQILMNERALDCVLHSRQYISLLNASGVLTVVQEHVCLAAQYLKRKPTDAYQLLLKAETRPERIAAMLAQRVHGASRSPPARGFGRSPAAAPWPPPAQLRPVVQQHLAPALGSTTSSSGGARRRNPAAASNAAVALSQLCAALADGGGGGGGPQQLSQLLAAAGPLRLCIGADGRGRAYVPGTEPEEREDRGPAASNMRGAGSTGVAFTDDGGYMLQLLPSSLRSHVRDAARRHAADGASPLVVDVALDEGRPVQVTFADGTKTRLPAGVQVPITEALRALRSFVQAQAERQPWWQQPVQQLLGGGGGGLLAVGSGVGGAGRVGGRRHASPPHADDRLRKRPRLASLVVGGAAAASPGGAAAAAGVGSAAAAATAADDQHQKQITGSCAYGGAGGSRVAGLGGWEDGDEEVEPLDSEEGDEGMGPTAGTAGALEDAAAGHGEQQGQAAEDVGEDGNEDDELGLLDDDDVDDGGWDVGAQPVAGGGGGGRLVRHVEAPLAAWPRAPAAVPFGGLFGSDNRCCPPATLHRISAVREPGSGAVLGLTYRLGRHVPGVAAALADVLTDLAGRGRGRGSVWGRAADDGGAYGGNQQECDAASMAGSLLLLGRPGAGKTTLLRDIARFLADDLGLSVVVVDTSNEIAGGDAVPHSCIGSARRLQVGRRERLQAVMLEAVQNHGPQVVVVDELGSRQEADAARSISQRGVMLVATAHGTDLRSLLSNPDLNSLVGGLQTVILGDAAANAARGGTKTRTERRGEPTFRCLVEVQGRGLLRLRPDVAASVDAMLMSDEDSRGGGGSTSALGASKHRSQAPGRLLLRAGPAGGSSAAEGQPVSQSGERLLPGTLEQLRWGRGSTGAGGSGTAAGSLRGSAAMPNELFVKLLLPTDANKGR</sequence>
<evidence type="ECO:0000313" key="5">
    <source>
        <dbReference type="EMBL" id="KAG2449915.1"/>
    </source>
</evidence>
<evidence type="ECO:0000259" key="4">
    <source>
        <dbReference type="SMART" id="SM00382"/>
    </source>
</evidence>
<dbReference type="CDD" id="cd00009">
    <property type="entry name" value="AAA"/>
    <property type="match status" value="1"/>
</dbReference>
<organism evidence="5 6">
    <name type="scientific">Chlamydomonas schloesseri</name>
    <dbReference type="NCBI Taxonomy" id="2026947"/>
    <lineage>
        <taxon>Eukaryota</taxon>
        <taxon>Viridiplantae</taxon>
        <taxon>Chlorophyta</taxon>
        <taxon>core chlorophytes</taxon>
        <taxon>Chlorophyceae</taxon>
        <taxon>CS clade</taxon>
        <taxon>Chlamydomonadales</taxon>
        <taxon>Chlamydomonadaceae</taxon>
        <taxon>Chlamydomonas</taxon>
    </lineage>
</organism>
<dbReference type="OrthoDB" id="550661at2759"/>
<comment type="caution">
    <text evidence="5">The sequence shown here is derived from an EMBL/GenBank/DDBJ whole genome shotgun (WGS) entry which is preliminary data.</text>
</comment>
<dbReference type="SMART" id="SM00382">
    <property type="entry name" value="AAA"/>
    <property type="match status" value="1"/>
</dbReference>
<dbReference type="EMBL" id="JAEHOD010000012">
    <property type="protein sequence ID" value="KAG2449915.1"/>
    <property type="molecule type" value="Genomic_DNA"/>
</dbReference>
<dbReference type="InterPro" id="IPR003593">
    <property type="entry name" value="AAA+_ATPase"/>
</dbReference>
<keyword evidence="6" id="KW-1185">Reference proteome</keyword>
<feature type="region of interest" description="Disordered" evidence="3">
    <location>
        <begin position="808"/>
        <end position="888"/>
    </location>
</feature>
<dbReference type="Gene3D" id="3.40.50.300">
    <property type="entry name" value="P-loop containing nucleotide triphosphate hydrolases"/>
    <property type="match status" value="1"/>
</dbReference>
<dbReference type="PANTHER" id="PTHR20953">
    <property type="entry name" value="KINASE-RELATED"/>
    <property type="match status" value="1"/>
</dbReference>
<protein>
    <recommendedName>
        <fullName evidence="4">AAA+ ATPase domain-containing protein</fullName>
    </recommendedName>
</protein>
<feature type="domain" description="AAA+ ATPase" evidence="4">
    <location>
        <begin position="619"/>
        <end position="777"/>
    </location>
</feature>
<dbReference type="SUPFAM" id="SSF52540">
    <property type="entry name" value="P-loop containing nucleoside triphosphate hydrolases"/>
    <property type="match status" value="1"/>
</dbReference>
<keyword evidence="1" id="KW-0547">Nucleotide-binding</keyword>
<feature type="region of interest" description="Disordered" evidence="3">
    <location>
        <begin position="200"/>
        <end position="222"/>
    </location>
</feature>
<feature type="region of interest" description="Disordered" evidence="3">
    <location>
        <begin position="342"/>
        <end position="362"/>
    </location>
</feature>
<dbReference type="InterPro" id="IPR045735">
    <property type="entry name" value="Spore_III_AA_AAA+_ATPase"/>
</dbReference>
<keyword evidence="2" id="KW-0067">ATP-binding</keyword>
<reference evidence="5" key="1">
    <citation type="journal article" date="2020" name="bioRxiv">
        <title>Comparative genomics of Chlamydomonas.</title>
        <authorList>
            <person name="Craig R.J."/>
            <person name="Hasan A.R."/>
            <person name="Ness R.W."/>
            <person name="Keightley P.D."/>
        </authorList>
    </citation>
    <scope>NUCLEOTIDE SEQUENCE</scope>
    <source>
        <strain evidence="5">CCAP 11/173</strain>
    </source>
</reference>
<dbReference type="Pfam" id="PF19568">
    <property type="entry name" value="Spore_III_AA"/>
    <property type="match status" value="1"/>
</dbReference>
<feature type="compositionally biased region" description="Gly residues" evidence="3">
    <location>
        <begin position="873"/>
        <end position="882"/>
    </location>
</feature>
<gene>
    <name evidence="5" type="ORF">HYH02_000021</name>
</gene>
<proteinExistence type="predicted"/>
<evidence type="ECO:0000256" key="3">
    <source>
        <dbReference type="SAM" id="MobiDB-lite"/>
    </source>
</evidence>
<dbReference type="PANTHER" id="PTHR20953:SF13">
    <property type="entry name" value="EXPRESSED PROTEIN"/>
    <property type="match status" value="1"/>
</dbReference>
<name>A0A836B7M6_9CHLO</name>
<feature type="compositionally biased region" description="Acidic residues" evidence="3">
    <location>
        <begin position="471"/>
        <end position="494"/>
    </location>
</feature>
<feature type="compositionally biased region" description="Acidic residues" evidence="3">
    <location>
        <begin position="426"/>
        <end position="442"/>
    </location>
</feature>
<dbReference type="Proteomes" id="UP000613740">
    <property type="component" value="Unassembled WGS sequence"/>
</dbReference>
<feature type="region of interest" description="Disordered" evidence="3">
    <location>
        <begin position="420"/>
        <end position="509"/>
    </location>
</feature>
<evidence type="ECO:0000256" key="2">
    <source>
        <dbReference type="ARBA" id="ARBA00022840"/>
    </source>
</evidence>
<feature type="compositionally biased region" description="Low complexity" evidence="3">
    <location>
        <begin position="831"/>
        <end position="848"/>
    </location>
</feature>
<feature type="region of interest" description="Disordered" evidence="3">
    <location>
        <begin position="93"/>
        <end position="118"/>
    </location>
</feature>
<feature type="compositionally biased region" description="Low complexity" evidence="3">
    <location>
        <begin position="448"/>
        <end position="470"/>
    </location>
</feature>
<dbReference type="InterPro" id="IPR027417">
    <property type="entry name" value="P-loop_NTPase"/>
</dbReference>